<evidence type="ECO:0000256" key="5">
    <source>
        <dbReference type="SAM" id="MobiDB-lite"/>
    </source>
</evidence>
<feature type="compositionally biased region" description="Polar residues" evidence="5">
    <location>
        <begin position="8"/>
        <end position="23"/>
    </location>
</feature>
<dbReference type="InterPro" id="IPR020946">
    <property type="entry name" value="Flavin_mOase-like"/>
</dbReference>
<comment type="similarity">
    <text evidence="1">Belongs to the FAD-binding monooxygenase family.</text>
</comment>
<protein>
    <recommendedName>
        <fullName evidence="8">FAD/NAD(P)-binding domain-containing protein</fullName>
    </recommendedName>
</protein>
<keyword evidence="2" id="KW-0285">Flavoprotein</keyword>
<evidence type="ECO:0000256" key="2">
    <source>
        <dbReference type="ARBA" id="ARBA00022630"/>
    </source>
</evidence>
<organism evidence="6 7">
    <name type="scientific">Zasmidium cellare</name>
    <name type="common">Wine cellar mold</name>
    <name type="synonym">Racodium cellare</name>
    <dbReference type="NCBI Taxonomy" id="395010"/>
    <lineage>
        <taxon>Eukaryota</taxon>
        <taxon>Fungi</taxon>
        <taxon>Dikarya</taxon>
        <taxon>Ascomycota</taxon>
        <taxon>Pezizomycotina</taxon>
        <taxon>Dothideomycetes</taxon>
        <taxon>Dothideomycetidae</taxon>
        <taxon>Mycosphaerellales</taxon>
        <taxon>Mycosphaerellaceae</taxon>
        <taxon>Zasmidium</taxon>
    </lineage>
</organism>
<dbReference type="PANTHER" id="PTHR42877:SF7">
    <property type="entry name" value="FLAVIN-BINDING MONOOXYGENASE-RELATED"/>
    <property type="match status" value="1"/>
</dbReference>
<gene>
    <name evidence="6" type="ORF">PRZ48_005846</name>
</gene>
<dbReference type="PANTHER" id="PTHR42877">
    <property type="entry name" value="L-ORNITHINE N(5)-MONOOXYGENASE-RELATED"/>
    <property type="match status" value="1"/>
</dbReference>
<keyword evidence="3" id="KW-0274">FAD</keyword>
<reference evidence="6 7" key="1">
    <citation type="journal article" date="2023" name="G3 (Bethesda)">
        <title>A chromosome-level genome assembly of Zasmidium syzygii isolated from banana leaves.</title>
        <authorList>
            <person name="van Westerhoven A.C."/>
            <person name="Mehrabi R."/>
            <person name="Talebi R."/>
            <person name="Steentjes M.B.F."/>
            <person name="Corcolon B."/>
            <person name="Chong P.A."/>
            <person name="Kema G.H.J."/>
            <person name="Seidl M.F."/>
        </authorList>
    </citation>
    <scope>NUCLEOTIDE SEQUENCE [LARGE SCALE GENOMIC DNA]</scope>
    <source>
        <strain evidence="6 7">P124</strain>
    </source>
</reference>
<sequence>MGDAPNNIYGNNQADDIAQNNPTAERDGHFIPEQDEHGYRIREQPLGTKREVKVILMGAGASTLNFLKAAEEQMENLNITVYEKNHDVGGTWLENRYPGCACDIPSVNYQFSWAIKYWSHFYSYSPEIFEYLKELYVKYNLINKYVELNHQINHVEWDDEKGKWILQVKNLETGEDFEDEAEYFINAGGVLNNFKWPDIEGLKDFKGKLMHSAAYEEGYDLKGKRVAVVGAGSSGVQIVAKIQKDVKQLYHWVRSPIWITAGFAQTWAGTDGANFEYTPEQLEYLKNNPKKYHEYRKQIENELNQRFKFIIKGSEEAKTAREFSYEQMARKMNHDERLCDKIIPKNFNPGCRRPTPAPGYLEALVAPNATIFTDAINKFTEKGFLDQEGNEHEIDVVICATGFDTSWLPRFPFRAHGKDLRDLWTPEAGVTSYLSIAIPTFPNHFSFCGPYGPLGHGSFMPLIERWTQYMFTVIRKAQTENLKSFTPKLRPAQQFRQHADLFLQRTAWTSPCRSWFKQGKKDGQAAIWPGSRLHFLHLMEQPRFEDFEIVGWDENVFAFLGNGFDTREFDGRDITHYLGLLEDGKDEQPKYGEELLNTLAGWAVGK</sequence>
<dbReference type="InterPro" id="IPR051209">
    <property type="entry name" value="FAD-bind_Monooxygenase_sf"/>
</dbReference>
<feature type="region of interest" description="Disordered" evidence="5">
    <location>
        <begin position="1"/>
        <end position="36"/>
    </location>
</feature>
<dbReference type="Pfam" id="PF00743">
    <property type="entry name" value="FMO-like"/>
    <property type="match status" value="1"/>
</dbReference>
<dbReference type="EMBL" id="JAXOVC010000004">
    <property type="protein sequence ID" value="KAK4502421.1"/>
    <property type="molecule type" value="Genomic_DNA"/>
</dbReference>
<dbReference type="InterPro" id="IPR036188">
    <property type="entry name" value="FAD/NAD-bd_sf"/>
</dbReference>
<name>A0ABR0EMB7_ZASCE</name>
<evidence type="ECO:0000256" key="4">
    <source>
        <dbReference type="ARBA" id="ARBA00023002"/>
    </source>
</evidence>
<evidence type="ECO:0008006" key="8">
    <source>
        <dbReference type="Google" id="ProtNLM"/>
    </source>
</evidence>
<keyword evidence="7" id="KW-1185">Reference proteome</keyword>
<feature type="compositionally biased region" description="Basic and acidic residues" evidence="5">
    <location>
        <begin position="24"/>
        <end position="36"/>
    </location>
</feature>
<accession>A0ABR0EMB7</accession>
<comment type="caution">
    <text evidence="6">The sequence shown here is derived from an EMBL/GenBank/DDBJ whole genome shotgun (WGS) entry which is preliminary data.</text>
</comment>
<evidence type="ECO:0000313" key="6">
    <source>
        <dbReference type="EMBL" id="KAK4502421.1"/>
    </source>
</evidence>
<evidence type="ECO:0000256" key="1">
    <source>
        <dbReference type="ARBA" id="ARBA00010139"/>
    </source>
</evidence>
<evidence type="ECO:0000313" key="7">
    <source>
        <dbReference type="Proteomes" id="UP001305779"/>
    </source>
</evidence>
<proteinExistence type="inferred from homology"/>
<dbReference type="Proteomes" id="UP001305779">
    <property type="component" value="Unassembled WGS sequence"/>
</dbReference>
<dbReference type="SUPFAM" id="SSF51905">
    <property type="entry name" value="FAD/NAD(P)-binding domain"/>
    <property type="match status" value="2"/>
</dbReference>
<keyword evidence="4" id="KW-0560">Oxidoreductase</keyword>
<evidence type="ECO:0000256" key="3">
    <source>
        <dbReference type="ARBA" id="ARBA00022827"/>
    </source>
</evidence>
<dbReference type="Gene3D" id="3.50.50.60">
    <property type="entry name" value="FAD/NAD(P)-binding domain"/>
    <property type="match status" value="2"/>
</dbReference>